<dbReference type="AlphaFoldDB" id="A0A1F5SJ92"/>
<evidence type="ECO:0000313" key="7">
    <source>
        <dbReference type="Proteomes" id="UP000178367"/>
    </source>
</evidence>
<dbReference type="PANTHER" id="PTHR34298">
    <property type="entry name" value="SEGREGATION AND CONDENSATION PROTEIN B"/>
    <property type="match status" value="1"/>
</dbReference>
<feature type="region of interest" description="Disordered" evidence="5">
    <location>
        <begin position="176"/>
        <end position="314"/>
    </location>
</feature>
<keyword evidence="3" id="KW-0159">Chromosome partition</keyword>
<dbReference type="STRING" id="1797994.A2227_03725"/>
<dbReference type="GO" id="GO:0051304">
    <property type="term" value="P:chromosome separation"/>
    <property type="evidence" value="ECO:0007669"/>
    <property type="project" value="InterPro"/>
</dbReference>
<evidence type="ECO:0000256" key="3">
    <source>
        <dbReference type="ARBA" id="ARBA00022829"/>
    </source>
</evidence>
<feature type="compositionally biased region" description="Basic and acidic residues" evidence="5">
    <location>
        <begin position="303"/>
        <end position="314"/>
    </location>
</feature>
<dbReference type="GO" id="GO:0051301">
    <property type="term" value="P:cell division"/>
    <property type="evidence" value="ECO:0007669"/>
    <property type="project" value="UniProtKB-KW"/>
</dbReference>
<dbReference type="InterPro" id="IPR036390">
    <property type="entry name" value="WH_DNA-bd_sf"/>
</dbReference>
<dbReference type="Proteomes" id="UP000178367">
    <property type="component" value="Unassembled WGS sequence"/>
</dbReference>
<keyword evidence="2" id="KW-0132">Cell division</keyword>
<keyword evidence="1" id="KW-0963">Cytoplasm</keyword>
<accession>A0A1F5SJ92</accession>
<feature type="compositionally biased region" description="Acidic residues" evidence="5">
    <location>
        <begin position="209"/>
        <end position="302"/>
    </location>
</feature>
<organism evidence="6 7">
    <name type="scientific">Candidatus Falkowbacteria bacterium RIFOXYA2_FULL_47_19</name>
    <dbReference type="NCBI Taxonomy" id="1797994"/>
    <lineage>
        <taxon>Bacteria</taxon>
        <taxon>Candidatus Falkowiibacteriota</taxon>
    </lineage>
</organism>
<gene>
    <name evidence="6" type="ORF">A2227_03725</name>
</gene>
<dbReference type="NCBIfam" id="TIGR00281">
    <property type="entry name" value="SMC-Scp complex subunit ScpB"/>
    <property type="match status" value="1"/>
</dbReference>
<dbReference type="Pfam" id="PF04079">
    <property type="entry name" value="SMC_ScpB"/>
    <property type="match status" value="1"/>
</dbReference>
<dbReference type="SUPFAM" id="SSF46785">
    <property type="entry name" value="Winged helix' DNA-binding domain"/>
    <property type="match status" value="2"/>
</dbReference>
<dbReference type="EMBL" id="MFGB01000016">
    <property type="protein sequence ID" value="OGF26361.1"/>
    <property type="molecule type" value="Genomic_DNA"/>
</dbReference>
<dbReference type="InterPro" id="IPR036388">
    <property type="entry name" value="WH-like_DNA-bd_sf"/>
</dbReference>
<dbReference type="PANTHER" id="PTHR34298:SF2">
    <property type="entry name" value="SEGREGATION AND CONDENSATION PROTEIN B"/>
    <property type="match status" value="1"/>
</dbReference>
<evidence type="ECO:0000256" key="1">
    <source>
        <dbReference type="ARBA" id="ARBA00022490"/>
    </source>
</evidence>
<protein>
    <submittedName>
        <fullName evidence="6">SMC-Scp complex subunit ScpB</fullName>
    </submittedName>
</protein>
<reference evidence="6 7" key="1">
    <citation type="journal article" date="2016" name="Nat. Commun.">
        <title>Thousands of microbial genomes shed light on interconnected biogeochemical processes in an aquifer system.</title>
        <authorList>
            <person name="Anantharaman K."/>
            <person name="Brown C.T."/>
            <person name="Hug L.A."/>
            <person name="Sharon I."/>
            <person name="Castelle C.J."/>
            <person name="Probst A.J."/>
            <person name="Thomas B.C."/>
            <person name="Singh A."/>
            <person name="Wilkins M.J."/>
            <person name="Karaoz U."/>
            <person name="Brodie E.L."/>
            <person name="Williams K.H."/>
            <person name="Hubbard S.S."/>
            <person name="Banfield J.F."/>
        </authorList>
    </citation>
    <scope>NUCLEOTIDE SEQUENCE [LARGE SCALE GENOMIC DNA]</scope>
</reference>
<evidence type="ECO:0000256" key="5">
    <source>
        <dbReference type="SAM" id="MobiDB-lite"/>
    </source>
</evidence>
<evidence type="ECO:0000256" key="2">
    <source>
        <dbReference type="ARBA" id="ARBA00022618"/>
    </source>
</evidence>
<dbReference type="InterPro" id="IPR005234">
    <property type="entry name" value="ScpB_csome_segregation"/>
</dbReference>
<comment type="caution">
    <text evidence="6">The sequence shown here is derived from an EMBL/GenBank/DDBJ whole genome shotgun (WGS) entry which is preliminary data.</text>
</comment>
<proteinExistence type="predicted"/>
<sequence>MGGIKSKIESLLFISAKPMTISQLSGLLKKNAKEVGTAGDELVEDYKQSGGGIQIIKNGSKYQMVSSPENAHLVQEFIKDETTGELSRPSLEALTIIAYRGPITKIELDRIRGVNCALIIRNLLLRGLIEGRADKIKKETYYRVTLDFIRFLGINDIKELPDYEKLNQDDTIDRVLAGSEGGQAGPAAGIGSSDGDNEEGIPVGRNGEGEDLSEDDADEETEDTGEEEESADDYTENTDAEEYGSDESEAGEEDDDYEETVEEDGSEEGADLVSGDEEEESADPYAEEYGSDDDESGEEDPEGDGKEENEKPEN</sequence>
<keyword evidence="4" id="KW-0131">Cell cycle</keyword>
<dbReference type="Gene3D" id="1.10.10.10">
    <property type="entry name" value="Winged helix-like DNA-binding domain superfamily/Winged helix DNA-binding domain"/>
    <property type="match status" value="2"/>
</dbReference>
<evidence type="ECO:0000313" key="6">
    <source>
        <dbReference type="EMBL" id="OGF26361.1"/>
    </source>
</evidence>
<name>A0A1F5SJ92_9BACT</name>
<evidence type="ECO:0000256" key="4">
    <source>
        <dbReference type="ARBA" id="ARBA00023306"/>
    </source>
</evidence>